<name>A0A379CA81_9PAST</name>
<dbReference type="SUPFAM" id="SSF158587">
    <property type="entry name" value="Jann4075-like"/>
    <property type="match status" value="1"/>
</dbReference>
<organism evidence="1 2">
    <name type="scientific">Phocoenobacter uteri</name>
    <dbReference type="NCBI Taxonomy" id="146806"/>
    <lineage>
        <taxon>Bacteria</taxon>
        <taxon>Pseudomonadati</taxon>
        <taxon>Pseudomonadota</taxon>
        <taxon>Gammaproteobacteria</taxon>
        <taxon>Pasteurellales</taxon>
        <taxon>Pasteurellaceae</taxon>
        <taxon>Phocoenobacter</taxon>
    </lineage>
</organism>
<proteinExistence type="predicted"/>
<dbReference type="RefSeq" id="WP_115315085.1">
    <property type="nucleotide sequence ID" value="NZ_LWIF01000001.1"/>
</dbReference>
<dbReference type="Gene3D" id="1.10.238.120">
    <property type="entry name" value="Jann4075-like"/>
    <property type="match status" value="1"/>
</dbReference>
<sequence length="113" mass="12723">MSKLDEKFELYSKTLVEKCNVTPDDELLKAVIKAMGPSIYNADGEIVAMSDKDEVTTLKENFVKKKLGLTDDAEVDQIVEKAFEIIGKSNPRKYRAVVCYLMVVELGKEALFK</sequence>
<evidence type="ECO:0000313" key="1">
    <source>
        <dbReference type="EMBL" id="SUB58567.1"/>
    </source>
</evidence>
<dbReference type="Pfam" id="PF11015">
    <property type="entry name" value="DUF2853"/>
    <property type="match status" value="1"/>
</dbReference>
<dbReference type="EMBL" id="UGTA01000001">
    <property type="protein sequence ID" value="SUB58567.1"/>
    <property type="molecule type" value="Genomic_DNA"/>
</dbReference>
<evidence type="ECO:0000313" key="2">
    <source>
        <dbReference type="Proteomes" id="UP000255417"/>
    </source>
</evidence>
<accession>A0A379CA81</accession>
<keyword evidence="2" id="KW-1185">Reference proteome</keyword>
<dbReference type="InterPro" id="IPR021274">
    <property type="entry name" value="DUF2853"/>
</dbReference>
<protein>
    <submittedName>
        <fullName evidence="1">Protein of uncharacterized function (DUF2853)</fullName>
    </submittedName>
</protein>
<reference evidence="1 2" key="1">
    <citation type="submission" date="2018-06" db="EMBL/GenBank/DDBJ databases">
        <authorList>
            <consortium name="Pathogen Informatics"/>
            <person name="Doyle S."/>
        </authorList>
    </citation>
    <scope>NUCLEOTIDE SEQUENCE [LARGE SCALE GENOMIC DNA]</scope>
    <source>
        <strain evidence="1 2">NCTC12872</strain>
    </source>
</reference>
<dbReference type="OrthoDB" id="9812542at2"/>
<dbReference type="InterPro" id="IPR023154">
    <property type="entry name" value="Jann4075-like_sf"/>
</dbReference>
<dbReference type="Proteomes" id="UP000255417">
    <property type="component" value="Unassembled WGS sequence"/>
</dbReference>
<gene>
    <name evidence="1" type="ORF">NCTC12872_00531</name>
</gene>
<dbReference type="AlphaFoldDB" id="A0A379CA81"/>